<keyword evidence="1" id="KW-0812">Transmembrane</keyword>
<feature type="transmembrane region" description="Helical" evidence="1">
    <location>
        <begin position="20"/>
        <end position="42"/>
    </location>
</feature>
<protein>
    <submittedName>
        <fullName evidence="2">Uncharacterized protein</fullName>
    </submittedName>
</protein>
<organism evidence="2 3">
    <name type="scientific">Pseudoalteromonas xiamenensis</name>
    <dbReference type="NCBI Taxonomy" id="882626"/>
    <lineage>
        <taxon>Bacteria</taxon>
        <taxon>Pseudomonadati</taxon>
        <taxon>Pseudomonadota</taxon>
        <taxon>Gammaproteobacteria</taxon>
        <taxon>Alteromonadales</taxon>
        <taxon>Pseudoalteromonadaceae</taxon>
        <taxon>Pseudoalteromonas</taxon>
    </lineage>
</organism>
<dbReference type="AlphaFoldDB" id="A0A975DEK2"/>
<keyword evidence="3" id="KW-1185">Reference proteome</keyword>
<dbReference type="KEGG" id="pxi:J5O05_08640"/>
<reference evidence="2" key="1">
    <citation type="submission" date="2021-03" db="EMBL/GenBank/DDBJ databases">
        <title>Complete Genome of Pseudoalteromonas xiamenensis STKMTI.2, a new potential marine bacterium producing anti-Vibrio compounds.</title>
        <authorList>
            <person name="Handayani D.P."/>
            <person name="Isnansetyo A."/>
            <person name="Istiqomah I."/>
            <person name="Jumina J."/>
        </authorList>
    </citation>
    <scope>NUCLEOTIDE SEQUENCE</scope>
    <source>
        <strain evidence="2">STKMTI.2</strain>
    </source>
</reference>
<evidence type="ECO:0000313" key="3">
    <source>
        <dbReference type="Proteomes" id="UP000664904"/>
    </source>
</evidence>
<accession>A0A975DEK2</accession>
<name>A0A975DEK2_9GAMM</name>
<proteinExistence type="predicted"/>
<dbReference type="EMBL" id="CP072133">
    <property type="protein sequence ID" value="QTH70129.1"/>
    <property type="molecule type" value="Genomic_DNA"/>
</dbReference>
<dbReference type="Proteomes" id="UP000664904">
    <property type="component" value="Chromosome"/>
</dbReference>
<evidence type="ECO:0000313" key="2">
    <source>
        <dbReference type="EMBL" id="QTH70129.1"/>
    </source>
</evidence>
<gene>
    <name evidence="2" type="ORF">J5O05_08640</name>
</gene>
<evidence type="ECO:0000256" key="1">
    <source>
        <dbReference type="SAM" id="Phobius"/>
    </source>
</evidence>
<keyword evidence="1" id="KW-1133">Transmembrane helix</keyword>
<keyword evidence="1" id="KW-0472">Membrane</keyword>
<dbReference type="RefSeq" id="WP_208841725.1">
    <property type="nucleotide sequence ID" value="NZ_CP072133.1"/>
</dbReference>
<sequence length="69" mass="7590">MEFSIIMVFEQNSSPFGEVTLGITFGIGYTAAKLLVVVATLIRGSLLRGNILPAVRMRTWLLKIVSSFD</sequence>